<keyword evidence="2" id="KW-0472">Membrane</keyword>
<comment type="subcellular location">
    <subcellularLocation>
        <location evidence="2">Mitochondrion membrane</location>
        <topology evidence="2">Multi-pass membrane protein</topology>
    </subcellularLocation>
</comment>
<name>A0A4D6C5J4_9CHLO</name>
<reference evidence="4" key="1">
    <citation type="journal article" date="2019" name="Genome Biol. Evol.">
        <title>Tracing the Evolution of the Plastome and Mitogenome in the Chloropicophyceae Uncovered Convergent tRNA Gene Losses and a Variant Plastid Genetic Code.</title>
        <authorList>
            <person name="Turmel M."/>
            <person name="Dos Santos A.L."/>
            <person name="Otis C."/>
            <person name="Sergerie R."/>
            <person name="Lemieux C."/>
        </authorList>
    </citation>
    <scope>NUCLEOTIDE SEQUENCE</scope>
</reference>
<keyword evidence="2" id="KW-0679">Respiratory chain</keyword>
<evidence type="ECO:0000256" key="2">
    <source>
        <dbReference type="RuleBase" id="RU004430"/>
    </source>
</evidence>
<comment type="similarity">
    <text evidence="1 2">Belongs to the complex I subunit 6 family.</text>
</comment>
<keyword evidence="2" id="KW-1278">Translocase</keyword>
<comment type="function">
    <text evidence="2">Core subunit of the mitochondrial membrane respiratory chain NADH dehydrogenase (Complex I) which catalyzes electron transfer from NADH through the respiratory chain, using ubiquinone as an electron acceptor. Essential for the catalytic activity and assembly of complex I.</text>
</comment>
<accession>A0A4D6C5J4</accession>
<gene>
    <name evidence="4" type="primary">nad6</name>
</gene>
<dbReference type="GO" id="GO:0031966">
    <property type="term" value="C:mitochondrial membrane"/>
    <property type="evidence" value="ECO:0007669"/>
    <property type="project" value="UniProtKB-SubCell"/>
</dbReference>
<evidence type="ECO:0000256" key="1">
    <source>
        <dbReference type="ARBA" id="ARBA00005698"/>
    </source>
</evidence>
<dbReference type="EC" id="7.1.1.2" evidence="2"/>
<proteinExistence type="inferred from homology"/>
<organism evidence="4">
    <name type="scientific">Chloropicon sieburthii</name>
    <dbReference type="NCBI Taxonomy" id="1764286"/>
    <lineage>
        <taxon>Eukaryota</taxon>
        <taxon>Viridiplantae</taxon>
        <taxon>Chlorophyta</taxon>
        <taxon>Chloropicophyceae</taxon>
        <taxon>Chloropicales</taxon>
        <taxon>Chloropicaceae</taxon>
        <taxon>Chloropicon</taxon>
    </lineage>
</organism>
<sequence length="207" mass="23376">MKLFLAVFAALAISSSIMVVRANNPVYSVLYLILVFVNVSGILILQGLDFFAMIFLVVYVGAIAVLFLFVVMMLNIKVEEKQESMLRYLPVGGGIGLIFFFEIILSLDKEFVPANPLSFASLENDSLVIPEYLDWGSALTQKTGIEAIGQVIYTYYFYYFFMASFILLVAMIGAILLTLYNDPKVKRQEVFEQNAREFSRTIQKASY</sequence>
<dbReference type="Pfam" id="PF00499">
    <property type="entry name" value="Oxidored_q3"/>
    <property type="match status" value="1"/>
</dbReference>
<dbReference type="InterPro" id="IPR001457">
    <property type="entry name" value="NADH_UbQ/plastoQ_OxRdtase_su6"/>
</dbReference>
<feature type="chain" id="PRO_5020022538" description="NADH-ubiquinone oxidoreductase chain 6" evidence="3">
    <location>
        <begin position="23"/>
        <end position="207"/>
    </location>
</feature>
<feature type="transmembrane region" description="Helical" evidence="2">
    <location>
        <begin position="156"/>
        <end position="180"/>
    </location>
</feature>
<protein>
    <recommendedName>
        <fullName evidence="2">NADH-ubiquinone oxidoreductase chain 6</fullName>
        <ecNumber evidence="2">7.1.1.2</ecNumber>
    </recommendedName>
</protein>
<keyword evidence="2 4" id="KW-0496">Mitochondrion</keyword>
<keyword evidence="2" id="KW-0813">Transport</keyword>
<keyword evidence="2" id="KW-0830">Ubiquinone</keyword>
<feature type="transmembrane region" description="Helical" evidence="2">
    <location>
        <begin position="88"/>
        <end position="107"/>
    </location>
</feature>
<dbReference type="AlphaFoldDB" id="A0A4D6C5J4"/>
<dbReference type="GO" id="GO:0008137">
    <property type="term" value="F:NADH dehydrogenase (ubiquinone) activity"/>
    <property type="evidence" value="ECO:0007669"/>
    <property type="project" value="UniProtKB-UniRule"/>
</dbReference>
<dbReference type="PANTHER" id="PTHR33269">
    <property type="entry name" value="NADH-UBIQUINONE OXIDOREDUCTASE CHAIN 6"/>
    <property type="match status" value="1"/>
</dbReference>
<keyword evidence="2" id="KW-1133">Transmembrane helix</keyword>
<feature type="transmembrane region" description="Helical" evidence="2">
    <location>
        <begin position="50"/>
        <end position="76"/>
    </location>
</feature>
<evidence type="ECO:0000313" key="4">
    <source>
        <dbReference type="EMBL" id="QBX98637.1"/>
    </source>
</evidence>
<comment type="catalytic activity">
    <reaction evidence="2">
        <text>a ubiquinone + NADH + 5 H(+)(in) = a ubiquinol + NAD(+) + 4 H(+)(out)</text>
        <dbReference type="Rhea" id="RHEA:29091"/>
        <dbReference type="Rhea" id="RHEA-COMP:9565"/>
        <dbReference type="Rhea" id="RHEA-COMP:9566"/>
        <dbReference type="ChEBI" id="CHEBI:15378"/>
        <dbReference type="ChEBI" id="CHEBI:16389"/>
        <dbReference type="ChEBI" id="CHEBI:17976"/>
        <dbReference type="ChEBI" id="CHEBI:57540"/>
        <dbReference type="ChEBI" id="CHEBI:57945"/>
        <dbReference type="EC" id="7.1.1.2"/>
    </reaction>
</comment>
<dbReference type="EMBL" id="MK086003">
    <property type="protein sequence ID" value="QBX98637.1"/>
    <property type="molecule type" value="Genomic_DNA"/>
</dbReference>
<dbReference type="GeneID" id="40513307"/>
<keyword evidence="2" id="KW-0812">Transmembrane</keyword>
<dbReference type="RefSeq" id="YP_009646992.1">
    <property type="nucleotide sequence ID" value="NC_042598.1"/>
</dbReference>
<keyword evidence="2" id="KW-0520">NAD</keyword>
<evidence type="ECO:0000256" key="3">
    <source>
        <dbReference type="SAM" id="SignalP"/>
    </source>
</evidence>
<geneLocation type="mitochondrion" evidence="4"/>
<keyword evidence="2" id="KW-0249">Electron transport</keyword>
<keyword evidence="3" id="KW-0732">Signal</keyword>
<dbReference type="PANTHER" id="PTHR33269:SF17">
    <property type="entry name" value="NADH-UBIQUINONE OXIDOREDUCTASE CHAIN 6"/>
    <property type="match status" value="1"/>
</dbReference>
<dbReference type="Gene3D" id="1.20.120.1200">
    <property type="entry name" value="NADH-ubiquinone/plastoquinone oxidoreductase chain 6, subunit NuoJ"/>
    <property type="match status" value="1"/>
</dbReference>
<dbReference type="InterPro" id="IPR042106">
    <property type="entry name" value="Nuo/plastoQ_OxRdtase_6_NuoJ"/>
</dbReference>
<dbReference type="NCBIfam" id="NF005164">
    <property type="entry name" value="PRK06638.1-4"/>
    <property type="match status" value="1"/>
</dbReference>
<feature type="signal peptide" evidence="3">
    <location>
        <begin position="1"/>
        <end position="22"/>
    </location>
</feature>